<feature type="compositionally biased region" description="Low complexity" evidence="1">
    <location>
        <begin position="13"/>
        <end position="23"/>
    </location>
</feature>
<sequence>MAPRTSSKPQIVPPGGSSEPSEPSEVRPEDKSKTQLVGEQEENPQLIAHRPGKQEADRKERKRYDLARDGFAGKRIKSRL</sequence>
<reference evidence="2 3" key="1">
    <citation type="journal article" date="2014" name="PLoS Genet.">
        <title>Analysis of the Phlebiopsis gigantea genome, transcriptome and secretome provides insight into its pioneer colonization strategies of wood.</title>
        <authorList>
            <person name="Hori C."/>
            <person name="Ishida T."/>
            <person name="Igarashi K."/>
            <person name="Samejima M."/>
            <person name="Suzuki H."/>
            <person name="Master E."/>
            <person name="Ferreira P."/>
            <person name="Ruiz-Duenas F.J."/>
            <person name="Held B."/>
            <person name="Canessa P."/>
            <person name="Larrondo L.F."/>
            <person name="Schmoll M."/>
            <person name="Druzhinina I.S."/>
            <person name="Kubicek C.P."/>
            <person name="Gaskell J.A."/>
            <person name="Kersten P."/>
            <person name="St John F."/>
            <person name="Glasner J."/>
            <person name="Sabat G."/>
            <person name="Splinter BonDurant S."/>
            <person name="Syed K."/>
            <person name="Yadav J."/>
            <person name="Mgbeahuruike A.C."/>
            <person name="Kovalchuk A."/>
            <person name="Asiegbu F.O."/>
            <person name="Lackner G."/>
            <person name="Hoffmeister D."/>
            <person name="Rencoret J."/>
            <person name="Gutierrez A."/>
            <person name="Sun H."/>
            <person name="Lindquist E."/>
            <person name="Barry K."/>
            <person name="Riley R."/>
            <person name="Grigoriev I.V."/>
            <person name="Henrissat B."/>
            <person name="Kues U."/>
            <person name="Berka R.M."/>
            <person name="Martinez A.T."/>
            <person name="Covert S.F."/>
            <person name="Blanchette R.A."/>
            <person name="Cullen D."/>
        </authorList>
    </citation>
    <scope>NUCLEOTIDE SEQUENCE [LARGE SCALE GENOMIC DNA]</scope>
    <source>
        <strain evidence="2 3">11061_1 CR5-6</strain>
    </source>
</reference>
<evidence type="ECO:0000256" key="1">
    <source>
        <dbReference type="SAM" id="MobiDB-lite"/>
    </source>
</evidence>
<feature type="compositionally biased region" description="Basic and acidic residues" evidence="1">
    <location>
        <begin position="24"/>
        <end position="33"/>
    </location>
</feature>
<feature type="compositionally biased region" description="Basic and acidic residues" evidence="1">
    <location>
        <begin position="52"/>
        <end position="72"/>
    </location>
</feature>
<evidence type="ECO:0000313" key="3">
    <source>
        <dbReference type="Proteomes" id="UP000053257"/>
    </source>
</evidence>
<proteinExistence type="predicted"/>
<organism evidence="2 3">
    <name type="scientific">Phlebiopsis gigantea (strain 11061_1 CR5-6)</name>
    <name type="common">White-rot fungus</name>
    <name type="synonym">Peniophora gigantea</name>
    <dbReference type="NCBI Taxonomy" id="745531"/>
    <lineage>
        <taxon>Eukaryota</taxon>
        <taxon>Fungi</taxon>
        <taxon>Dikarya</taxon>
        <taxon>Basidiomycota</taxon>
        <taxon>Agaricomycotina</taxon>
        <taxon>Agaricomycetes</taxon>
        <taxon>Polyporales</taxon>
        <taxon>Phanerochaetaceae</taxon>
        <taxon>Phlebiopsis</taxon>
    </lineage>
</organism>
<gene>
    <name evidence="2" type="ORF">PHLGIDRAFT_18988</name>
</gene>
<dbReference type="EMBL" id="KN840483">
    <property type="protein sequence ID" value="KIP08234.1"/>
    <property type="molecule type" value="Genomic_DNA"/>
</dbReference>
<name>A0A0C3NSM4_PHLG1</name>
<dbReference type="HOGENOM" id="CLU_2543322_0_0_1"/>
<feature type="region of interest" description="Disordered" evidence="1">
    <location>
        <begin position="1"/>
        <end position="80"/>
    </location>
</feature>
<dbReference type="OrthoDB" id="2802639at2759"/>
<dbReference type="Proteomes" id="UP000053257">
    <property type="component" value="Unassembled WGS sequence"/>
</dbReference>
<dbReference type="AlphaFoldDB" id="A0A0C3NSM4"/>
<protein>
    <submittedName>
        <fullName evidence="2">Uncharacterized protein</fullName>
    </submittedName>
</protein>
<evidence type="ECO:0000313" key="2">
    <source>
        <dbReference type="EMBL" id="KIP08234.1"/>
    </source>
</evidence>
<keyword evidence="3" id="KW-1185">Reference proteome</keyword>
<accession>A0A0C3NSM4</accession>